<organism evidence="1 2">
    <name type="scientific">Acetonema longum DSM 6540</name>
    <dbReference type="NCBI Taxonomy" id="1009370"/>
    <lineage>
        <taxon>Bacteria</taxon>
        <taxon>Bacillati</taxon>
        <taxon>Bacillota</taxon>
        <taxon>Negativicutes</taxon>
        <taxon>Acetonemataceae</taxon>
        <taxon>Acetonema</taxon>
    </lineage>
</organism>
<proteinExistence type="predicted"/>
<gene>
    <name evidence="1" type="ORF">ALO_17805</name>
</gene>
<evidence type="ECO:0000313" key="2">
    <source>
        <dbReference type="Proteomes" id="UP000003240"/>
    </source>
</evidence>
<accession>F7NN77</accession>
<evidence type="ECO:0000313" key="1">
    <source>
        <dbReference type="EMBL" id="EGO62505.1"/>
    </source>
</evidence>
<name>F7NN77_9FIRM</name>
<comment type="caution">
    <text evidence="1">The sequence shown here is derived from an EMBL/GenBank/DDBJ whole genome shotgun (WGS) entry which is preliminary data.</text>
</comment>
<dbReference type="Proteomes" id="UP000003240">
    <property type="component" value="Unassembled WGS sequence"/>
</dbReference>
<keyword evidence="2" id="KW-1185">Reference proteome</keyword>
<dbReference type="AlphaFoldDB" id="F7NN77"/>
<dbReference type="EMBL" id="AFGF01000206">
    <property type="protein sequence ID" value="EGO62505.1"/>
    <property type="molecule type" value="Genomic_DNA"/>
</dbReference>
<dbReference type="RefSeq" id="WP_004098387.1">
    <property type="nucleotide sequence ID" value="NZ_AFGF01000206.1"/>
</dbReference>
<protein>
    <submittedName>
        <fullName evidence="1">Uncharacterized protein</fullName>
    </submittedName>
</protein>
<sequence length="138" mass="15601">MAIAVFFNQEKSFDELAALIFQQLGVSAYNEGESSFSIGGYYYFANLLGLRIELAMNNYDYEDQYVYLMMVDKATGSKVDRSLLRPVAELIATHLSDKLDIEVGVESGYTDEGNLALKVFSKVDNEIRSELRKSEINR</sequence>
<reference evidence="1 2" key="1">
    <citation type="journal article" date="2011" name="EMBO J.">
        <title>Structural diversity of bacterial flagellar motors.</title>
        <authorList>
            <person name="Chen S."/>
            <person name="Beeby M."/>
            <person name="Murphy G.E."/>
            <person name="Leadbetter J.R."/>
            <person name="Hendrixson D.R."/>
            <person name="Briegel A."/>
            <person name="Li Z."/>
            <person name="Shi J."/>
            <person name="Tocheva E.I."/>
            <person name="Muller A."/>
            <person name="Dobro M.J."/>
            <person name="Jensen G.J."/>
        </authorList>
    </citation>
    <scope>NUCLEOTIDE SEQUENCE [LARGE SCALE GENOMIC DNA]</scope>
    <source>
        <strain evidence="1 2">DSM 6540</strain>
    </source>
</reference>